<protein>
    <submittedName>
        <fullName evidence="2">Uncharacterized protein</fullName>
    </submittedName>
</protein>
<feature type="region of interest" description="Disordered" evidence="1">
    <location>
        <begin position="722"/>
        <end position="761"/>
    </location>
</feature>
<accession>A0A2K3DXX5</accession>
<reference evidence="2 3" key="1">
    <citation type="journal article" date="2007" name="Science">
        <title>The Chlamydomonas genome reveals the evolution of key animal and plant functions.</title>
        <authorList>
            <person name="Merchant S.S."/>
            <person name="Prochnik S.E."/>
            <person name="Vallon O."/>
            <person name="Harris E.H."/>
            <person name="Karpowicz S.J."/>
            <person name="Witman G.B."/>
            <person name="Terry A."/>
            <person name="Salamov A."/>
            <person name="Fritz-Laylin L.K."/>
            <person name="Marechal-Drouard L."/>
            <person name="Marshall W.F."/>
            <person name="Qu L.H."/>
            <person name="Nelson D.R."/>
            <person name="Sanderfoot A.A."/>
            <person name="Spalding M.H."/>
            <person name="Kapitonov V.V."/>
            <person name="Ren Q."/>
            <person name="Ferris P."/>
            <person name="Lindquist E."/>
            <person name="Shapiro H."/>
            <person name="Lucas S.M."/>
            <person name="Grimwood J."/>
            <person name="Schmutz J."/>
            <person name="Cardol P."/>
            <person name="Cerutti H."/>
            <person name="Chanfreau G."/>
            <person name="Chen C.L."/>
            <person name="Cognat V."/>
            <person name="Croft M.T."/>
            <person name="Dent R."/>
            <person name="Dutcher S."/>
            <person name="Fernandez E."/>
            <person name="Fukuzawa H."/>
            <person name="Gonzalez-Ballester D."/>
            <person name="Gonzalez-Halphen D."/>
            <person name="Hallmann A."/>
            <person name="Hanikenne M."/>
            <person name="Hippler M."/>
            <person name="Inwood W."/>
            <person name="Jabbari K."/>
            <person name="Kalanon M."/>
            <person name="Kuras R."/>
            <person name="Lefebvre P.A."/>
            <person name="Lemaire S.D."/>
            <person name="Lobanov A.V."/>
            <person name="Lohr M."/>
            <person name="Manuell A."/>
            <person name="Meier I."/>
            <person name="Mets L."/>
            <person name="Mittag M."/>
            <person name="Mittelmeier T."/>
            <person name="Moroney J.V."/>
            <person name="Moseley J."/>
            <person name="Napoli C."/>
            <person name="Nedelcu A.M."/>
            <person name="Niyogi K."/>
            <person name="Novoselov S.V."/>
            <person name="Paulsen I.T."/>
            <person name="Pazour G."/>
            <person name="Purton S."/>
            <person name="Ral J.P."/>
            <person name="Riano-Pachon D.M."/>
            <person name="Riekhof W."/>
            <person name="Rymarquis L."/>
            <person name="Schroda M."/>
            <person name="Stern D."/>
            <person name="Umen J."/>
            <person name="Willows R."/>
            <person name="Wilson N."/>
            <person name="Zimmer S.L."/>
            <person name="Allmer J."/>
            <person name="Balk J."/>
            <person name="Bisova K."/>
            <person name="Chen C.J."/>
            <person name="Elias M."/>
            <person name="Gendler K."/>
            <person name="Hauser C."/>
            <person name="Lamb M.R."/>
            <person name="Ledford H."/>
            <person name="Long J.C."/>
            <person name="Minagawa J."/>
            <person name="Page M.D."/>
            <person name="Pan J."/>
            <person name="Pootakham W."/>
            <person name="Roje S."/>
            <person name="Rose A."/>
            <person name="Stahlberg E."/>
            <person name="Terauchi A.M."/>
            <person name="Yang P."/>
            <person name="Ball S."/>
            <person name="Bowler C."/>
            <person name="Dieckmann C.L."/>
            <person name="Gladyshev V.N."/>
            <person name="Green P."/>
            <person name="Jorgensen R."/>
            <person name="Mayfield S."/>
            <person name="Mueller-Roeber B."/>
            <person name="Rajamani S."/>
            <person name="Sayre R.T."/>
            <person name="Brokstein P."/>
            <person name="Dubchak I."/>
            <person name="Goodstein D."/>
            <person name="Hornick L."/>
            <person name="Huang Y.W."/>
            <person name="Jhaveri J."/>
            <person name="Luo Y."/>
            <person name="Martinez D."/>
            <person name="Ngau W.C."/>
            <person name="Otillar B."/>
            <person name="Poliakov A."/>
            <person name="Porter A."/>
            <person name="Szajkowski L."/>
            <person name="Werner G."/>
            <person name="Zhou K."/>
            <person name="Grigoriev I.V."/>
            <person name="Rokhsar D.S."/>
            <person name="Grossman A.R."/>
        </authorList>
    </citation>
    <scope>NUCLEOTIDE SEQUENCE [LARGE SCALE GENOMIC DNA]</scope>
    <source>
        <strain evidence="3">CC-503</strain>
    </source>
</reference>
<sequence>MRDPQARSTAGLDHNRLPHLGVGGLDGSPLDSGVSCFSPHAQQLLRTSPTSSVSAFSTPARALSLPVSGAGIGAGASSGAGLTRGSMVMSSASELSWQGAPRGPPMQAQHIPHMQHHSADGAAPTPTLSVTMPQPQRRPLPAGQLRLQPAAVGGPQADTWDMGPAAGTGGGGGVRGEDGGGMNGWMAPAYAYAGAHPEVARRSLPLYAQSPQQHRQQQLYHHHQLHLQHQQQMQMQQNQHHRRLVLLGKRLHPGAGVVEEDEEDGEYGGAYVEWGYSSHDTRDPWQRPGPWQQQQQPQAMPAASVGFAQQRACAVTVPHPQLSQQLSFSAGSPHGRSFSPPLPMMPRQALVGAALPPLVLLPPSKGQVLPIQRSSPQAAAAAAAAAVAADGCPRFAQASGTGVLAPQPPAEDAFERQLRQQQQQEQAQAQPLCFNQVHQQQQQQQQHPWQQAQYARQQQLLLHQQQQLRHMALLQHQQQQRQQLGDQQAWQQQQQAQGLPPQGLLQPPLHMEPSFCMAEPQQQPPHAHQQQEAVPTASACAPVPSPSLFDDVPLDLDLDLDFGQEFEQGGGSDMGAGAAAADEPVITMAAGWAAMGYSDGAAGAAADAAAMWTLNQRAVTSGSLADSHSPPGGSGSGSPPAAEAVPVPAIARLGAGRSSSAGSWAGSVPAPIGTGGATAAGLAGPFIGGAFPCGVGLAPATGGGGVQVALVPALSATCGREVAGPAQPSATLGPRRTPATKIQPSRGSGRGRRLRTRPDSDEAVAVGAAAPRRPARLKSLLVLAAQLPNVDPYPRMKILNAQRGLAQPQPFPSEAFAGVRLYAGPQEPQQLMRAEDAAAEAANCADAMQPLLDSGARAMHICNPGLHPTAVVPAVPLEHSDRQTRSDVTRLPSNQQTSM</sequence>
<feature type="region of interest" description="Disordered" evidence="1">
    <location>
        <begin position="1"/>
        <end position="24"/>
    </location>
</feature>
<feature type="region of interest" description="Disordered" evidence="1">
    <location>
        <begin position="399"/>
        <end position="426"/>
    </location>
</feature>
<evidence type="ECO:0000256" key="1">
    <source>
        <dbReference type="SAM" id="MobiDB-lite"/>
    </source>
</evidence>
<organism evidence="2 3">
    <name type="scientific">Chlamydomonas reinhardtii</name>
    <name type="common">Chlamydomonas smithii</name>
    <dbReference type="NCBI Taxonomy" id="3055"/>
    <lineage>
        <taxon>Eukaryota</taxon>
        <taxon>Viridiplantae</taxon>
        <taxon>Chlorophyta</taxon>
        <taxon>core chlorophytes</taxon>
        <taxon>Chlorophyceae</taxon>
        <taxon>CS clade</taxon>
        <taxon>Chlamydomonadales</taxon>
        <taxon>Chlamydomonadaceae</taxon>
        <taxon>Chlamydomonas</taxon>
    </lineage>
</organism>
<dbReference type="RefSeq" id="XP_042926203.1">
    <property type="nucleotide sequence ID" value="XM_043061074.1"/>
</dbReference>
<dbReference type="Proteomes" id="UP000006906">
    <property type="component" value="Chromosome 3"/>
</dbReference>
<gene>
    <name evidence="2" type="ORF">CHLRE_03g183451v5</name>
</gene>
<keyword evidence="3" id="KW-1185">Reference proteome</keyword>
<feature type="region of interest" description="Disordered" evidence="1">
    <location>
        <begin position="876"/>
        <end position="899"/>
    </location>
</feature>
<evidence type="ECO:0000313" key="3">
    <source>
        <dbReference type="Proteomes" id="UP000006906"/>
    </source>
</evidence>
<name>A0A2K3DXX5_CHLRE</name>
<dbReference type="KEGG" id="cre:CHLRE_03g183451v5"/>
<dbReference type="AlphaFoldDB" id="A0A2K3DXX5"/>
<dbReference type="GeneID" id="66052909"/>
<dbReference type="InParanoid" id="A0A2K3DXX5"/>
<feature type="region of interest" description="Disordered" evidence="1">
    <location>
        <begin position="93"/>
        <end position="141"/>
    </location>
</feature>
<feature type="region of interest" description="Disordered" evidence="1">
    <location>
        <begin position="621"/>
        <end position="643"/>
    </location>
</feature>
<dbReference type="OrthoDB" id="10680736at2759"/>
<evidence type="ECO:0000313" key="2">
    <source>
        <dbReference type="EMBL" id="PNW85375.1"/>
    </source>
</evidence>
<dbReference type="Gramene" id="PNW85375">
    <property type="protein sequence ID" value="PNW85375"/>
    <property type="gene ID" value="CHLRE_03g183451v5"/>
</dbReference>
<dbReference type="EMBL" id="CM008964">
    <property type="protein sequence ID" value="PNW85375.1"/>
    <property type="molecule type" value="Genomic_DNA"/>
</dbReference>
<proteinExistence type="predicted"/>
<feature type="compositionally biased region" description="Basic and acidic residues" evidence="1">
    <location>
        <begin position="878"/>
        <end position="888"/>
    </location>
</feature>